<feature type="repeat" description="RCC1" evidence="2">
    <location>
        <begin position="152"/>
        <end position="204"/>
    </location>
</feature>
<dbReference type="PROSITE" id="PS50097">
    <property type="entry name" value="BTB"/>
    <property type="match status" value="1"/>
</dbReference>
<dbReference type="Pfam" id="PF00415">
    <property type="entry name" value="RCC1"/>
    <property type="match status" value="5"/>
</dbReference>
<evidence type="ECO:0000256" key="2">
    <source>
        <dbReference type="PROSITE-ProRule" id="PRU00235"/>
    </source>
</evidence>
<dbReference type="CDD" id="cd18298">
    <property type="entry name" value="BTB_POZ_RCBTB1_2"/>
    <property type="match status" value="1"/>
</dbReference>
<dbReference type="PROSITE" id="PS00626">
    <property type="entry name" value="RCC1_2"/>
    <property type="match status" value="1"/>
</dbReference>
<keyword evidence="5" id="KW-1185">Reference proteome</keyword>
<dbReference type="Gene3D" id="2.130.10.30">
    <property type="entry name" value="Regulator of chromosome condensation 1/beta-lactamase-inhibitor protein II"/>
    <property type="match status" value="2"/>
</dbReference>
<feature type="domain" description="BTB" evidence="3">
    <location>
        <begin position="375"/>
        <end position="442"/>
    </location>
</feature>
<feature type="repeat" description="RCC1" evidence="2">
    <location>
        <begin position="100"/>
        <end position="151"/>
    </location>
</feature>
<dbReference type="SUPFAM" id="SSF54695">
    <property type="entry name" value="POZ domain"/>
    <property type="match status" value="1"/>
</dbReference>
<protein>
    <recommendedName>
        <fullName evidence="3">BTB domain-containing protein</fullName>
    </recommendedName>
</protein>
<organism evidence="4 5">
    <name type="scientific">Oopsacas minuta</name>
    <dbReference type="NCBI Taxonomy" id="111878"/>
    <lineage>
        <taxon>Eukaryota</taxon>
        <taxon>Metazoa</taxon>
        <taxon>Porifera</taxon>
        <taxon>Hexactinellida</taxon>
        <taxon>Hexasterophora</taxon>
        <taxon>Lyssacinosida</taxon>
        <taxon>Leucopsacidae</taxon>
        <taxon>Oopsacas</taxon>
    </lineage>
</organism>
<keyword evidence="1" id="KW-0677">Repeat</keyword>
<reference evidence="4 5" key="1">
    <citation type="journal article" date="2023" name="BMC Biol.">
        <title>The compact genome of the sponge Oopsacas minuta (Hexactinellida) is lacking key metazoan core genes.</title>
        <authorList>
            <person name="Santini S."/>
            <person name="Schenkelaars Q."/>
            <person name="Jourda C."/>
            <person name="Duchesne M."/>
            <person name="Belahbib H."/>
            <person name="Rocher C."/>
            <person name="Selva M."/>
            <person name="Riesgo A."/>
            <person name="Vervoort M."/>
            <person name="Leys S.P."/>
            <person name="Kodjabachian L."/>
            <person name="Le Bivic A."/>
            <person name="Borchiellini C."/>
            <person name="Claverie J.M."/>
            <person name="Renard E."/>
        </authorList>
    </citation>
    <scope>NUCLEOTIDE SEQUENCE [LARGE SCALE GENOMIC DNA]</scope>
    <source>
        <strain evidence="4">SPO-2</strain>
    </source>
</reference>
<dbReference type="Pfam" id="PF00651">
    <property type="entry name" value="BTB"/>
    <property type="match status" value="1"/>
</dbReference>
<dbReference type="CDD" id="cd18498">
    <property type="entry name" value="BACK_RCBTB1_2"/>
    <property type="match status" value="1"/>
</dbReference>
<evidence type="ECO:0000256" key="1">
    <source>
        <dbReference type="ARBA" id="ARBA00022737"/>
    </source>
</evidence>
<evidence type="ECO:0000313" key="5">
    <source>
        <dbReference type="Proteomes" id="UP001165289"/>
    </source>
</evidence>
<feature type="repeat" description="RCC1" evidence="2">
    <location>
        <begin position="257"/>
        <end position="307"/>
    </location>
</feature>
<dbReference type="Gene3D" id="3.30.710.10">
    <property type="entry name" value="Potassium Channel Kv1.1, Chain A"/>
    <property type="match status" value="1"/>
</dbReference>
<proteinExistence type="predicted"/>
<dbReference type="PRINTS" id="PR00633">
    <property type="entry name" value="RCCNDNSATION"/>
</dbReference>
<evidence type="ECO:0000313" key="4">
    <source>
        <dbReference type="EMBL" id="KAI6647202.1"/>
    </source>
</evidence>
<dbReference type="SUPFAM" id="SSF50985">
    <property type="entry name" value="RCC1/BLIP-II"/>
    <property type="match status" value="1"/>
</dbReference>
<gene>
    <name evidence="4" type="ORF">LOD99_12199</name>
</gene>
<dbReference type="PANTHER" id="PTHR22872:SF10">
    <property type="entry name" value="ULTRAVIOLET-B RECEPTOR UVR8"/>
    <property type="match status" value="1"/>
</dbReference>
<name>A0AAV7JEL8_9METZ</name>
<comment type="caution">
    <text evidence="4">The sequence shown here is derived from an EMBL/GenBank/DDBJ whole genome shotgun (WGS) entry which is preliminary data.</text>
</comment>
<feature type="repeat" description="RCC1" evidence="2">
    <location>
        <begin position="205"/>
        <end position="256"/>
    </location>
</feature>
<dbReference type="InterPro" id="IPR009091">
    <property type="entry name" value="RCC1/BLIP-II"/>
</dbReference>
<dbReference type="InterPro" id="IPR000408">
    <property type="entry name" value="Reg_chr_condens"/>
</dbReference>
<dbReference type="EMBL" id="JAKMXF010000343">
    <property type="protein sequence ID" value="KAI6647202.1"/>
    <property type="molecule type" value="Genomic_DNA"/>
</dbReference>
<sequence length="536" mass="58952">MATIPQNPNLNKWPIFSLLDPLFIKSIKLVSVFGGAGNEAMIVTQEDDVYSLGSNCSSCLGLGDMQSGLEPRRVDVLCQKKVTDFAYGTGPHVLAITESGDLYSWGHNGYSQLGHSGSTQPVLPTRVSGLTGMKVVQIACGSHHSLALNNDGEVFAWGYNNCGQIGSGNTTNQQTPRKVGANLLSKYSKQIACGQTSSMALTDEGELFAWGYNGNGQLGIGSNTNQPTPCKVFSLNTLVVTHIVCGYAHALALTDTGCLFTWGANSYGQLGNGSKSNLVTPQRIGKEVGRINEIAANHYSHISAATSQNGKVYMWGQCRGQCVMLPAETRFTHIDDVFASFATPPSMWRTLTVRPETDSGVRESIATSFNDKDCSDITFVIEGKPVYVHRSILRIMCTHFRTMFSQHWDESEKKTIEINDFSYTVYYAFLRYLYTDTVELSPDDAIGLLDLGNCYCEMKLKRICEDIIKKGITRENVSMILSVALKYKAESLEEFCFRFAMNHMTDVVATDAFAQLDRDIIVHFITRAASRGVFKT</sequence>
<dbReference type="SMART" id="SM00225">
    <property type="entry name" value="BTB"/>
    <property type="match status" value="1"/>
</dbReference>
<evidence type="ECO:0000259" key="3">
    <source>
        <dbReference type="PROSITE" id="PS50097"/>
    </source>
</evidence>
<dbReference type="PROSITE" id="PS50012">
    <property type="entry name" value="RCC1_3"/>
    <property type="match status" value="4"/>
</dbReference>
<dbReference type="AlphaFoldDB" id="A0AAV7JEL8"/>
<dbReference type="InterPro" id="IPR011333">
    <property type="entry name" value="SKP1/BTB/POZ_sf"/>
</dbReference>
<dbReference type="PANTHER" id="PTHR22872">
    <property type="entry name" value="BTK-BINDING PROTEIN-RELATED"/>
    <property type="match status" value="1"/>
</dbReference>
<dbReference type="InterPro" id="IPR000210">
    <property type="entry name" value="BTB/POZ_dom"/>
</dbReference>
<accession>A0AAV7JEL8</accession>
<dbReference type="Proteomes" id="UP001165289">
    <property type="component" value="Unassembled WGS sequence"/>
</dbReference>
<dbReference type="InterPro" id="IPR051625">
    <property type="entry name" value="Signaling_Regulatory_Domain"/>
</dbReference>